<accession>A0A1E3SHM0</accession>
<organism evidence="5 6">
    <name type="scientific">Mycobacterium sherrisii</name>
    <dbReference type="NCBI Taxonomy" id="243061"/>
    <lineage>
        <taxon>Bacteria</taxon>
        <taxon>Bacillati</taxon>
        <taxon>Actinomycetota</taxon>
        <taxon>Actinomycetes</taxon>
        <taxon>Mycobacteriales</taxon>
        <taxon>Mycobacteriaceae</taxon>
        <taxon>Mycobacterium</taxon>
        <taxon>Mycobacterium simiae complex</taxon>
    </lineage>
</organism>
<keyword evidence="6" id="KW-1185">Reference proteome</keyword>
<dbReference type="Gene3D" id="1.10.443.10">
    <property type="entry name" value="Intergrase catalytic core"/>
    <property type="match status" value="1"/>
</dbReference>
<dbReference type="GO" id="GO:0015074">
    <property type="term" value="P:DNA integration"/>
    <property type="evidence" value="ECO:0007669"/>
    <property type="project" value="InterPro"/>
</dbReference>
<dbReference type="RefSeq" id="WP_069402666.1">
    <property type="nucleotide sequence ID" value="NZ_MIHC01000056.1"/>
</dbReference>
<keyword evidence="2" id="KW-0238">DNA-binding</keyword>
<evidence type="ECO:0000256" key="2">
    <source>
        <dbReference type="ARBA" id="ARBA00023125"/>
    </source>
</evidence>
<dbReference type="AlphaFoldDB" id="A0A1E3SHM0"/>
<dbReference type="InterPro" id="IPR002104">
    <property type="entry name" value="Integrase_catalytic"/>
</dbReference>
<dbReference type="GO" id="GO:0003677">
    <property type="term" value="F:DNA binding"/>
    <property type="evidence" value="ECO:0007669"/>
    <property type="project" value="UniProtKB-KW"/>
</dbReference>
<evidence type="ECO:0000313" key="6">
    <source>
        <dbReference type="Proteomes" id="UP000094224"/>
    </source>
</evidence>
<sequence length="393" mass="42989">MPRERLLPGEHGQITCRTSGGTFFASVYVRDADGKRRRVERSSAKSAEDARRLLQRELSKRLTPFANQAVSGRTTLAELFELWITAKAVEDGVLQQSLDSYRATWRVHGAVQLGALRVSEMPTSRANAYLQSMKSVSQARRLRMILSGMFALAVRFDALAVNPIREAKTALAVRKPARAATPAEFMEIRAAVKAYAARDDWWRSGPHPGRLLPAFIELLAATGARPNEVLALRWEDVDLSADPPTATITGTLIDHGRVAGMPLHRQDARKGGAPPHTVVLPRFGVDALLSLAAGSDVPGGPVFANRVGGWVSLANMRRSLRAALPEHLSWVTPHSFRRTVATVVRDALGAEVAQQQLSHAKLATTEAHYLQRRTQGPDTRAVLDQYAVGGREI</sequence>
<gene>
    <name evidence="5" type="ORF">BHQ21_23355</name>
</gene>
<dbReference type="GO" id="GO:0006310">
    <property type="term" value="P:DNA recombination"/>
    <property type="evidence" value="ECO:0007669"/>
    <property type="project" value="UniProtKB-KW"/>
</dbReference>
<evidence type="ECO:0000259" key="4">
    <source>
        <dbReference type="PROSITE" id="PS51898"/>
    </source>
</evidence>
<dbReference type="PANTHER" id="PTHR30349">
    <property type="entry name" value="PHAGE INTEGRASE-RELATED"/>
    <property type="match status" value="1"/>
</dbReference>
<keyword evidence="3" id="KW-0233">DNA recombination</keyword>
<comment type="similarity">
    <text evidence="1">Belongs to the 'phage' integrase family.</text>
</comment>
<reference evidence="6" key="1">
    <citation type="submission" date="2016-09" db="EMBL/GenBank/DDBJ databases">
        <authorList>
            <person name="Greninger A.L."/>
            <person name="Jerome K.R."/>
            <person name="Mcnair B."/>
            <person name="Wallis C."/>
            <person name="Fang F."/>
        </authorList>
    </citation>
    <scope>NUCLEOTIDE SEQUENCE [LARGE SCALE GENOMIC DNA]</scope>
    <source>
        <strain evidence="6">BC1_M4</strain>
    </source>
</reference>
<dbReference type="EMBL" id="MIHC01000056">
    <property type="protein sequence ID" value="ODR01605.1"/>
    <property type="molecule type" value="Genomic_DNA"/>
</dbReference>
<dbReference type="Pfam" id="PF00589">
    <property type="entry name" value="Phage_integrase"/>
    <property type="match status" value="1"/>
</dbReference>
<protein>
    <submittedName>
        <fullName evidence="5">Integrase</fullName>
    </submittedName>
</protein>
<evidence type="ECO:0000313" key="5">
    <source>
        <dbReference type="EMBL" id="ODR01605.1"/>
    </source>
</evidence>
<dbReference type="InterPro" id="IPR013762">
    <property type="entry name" value="Integrase-like_cat_sf"/>
</dbReference>
<dbReference type="PROSITE" id="PS51898">
    <property type="entry name" value="TYR_RECOMBINASE"/>
    <property type="match status" value="1"/>
</dbReference>
<dbReference type="Gene3D" id="1.10.150.130">
    <property type="match status" value="1"/>
</dbReference>
<dbReference type="InterPro" id="IPR010998">
    <property type="entry name" value="Integrase_recombinase_N"/>
</dbReference>
<dbReference type="Proteomes" id="UP000094224">
    <property type="component" value="Unassembled WGS sequence"/>
</dbReference>
<name>A0A1E3SHM0_9MYCO</name>
<evidence type="ECO:0000256" key="1">
    <source>
        <dbReference type="ARBA" id="ARBA00008857"/>
    </source>
</evidence>
<evidence type="ECO:0000256" key="3">
    <source>
        <dbReference type="ARBA" id="ARBA00023172"/>
    </source>
</evidence>
<dbReference type="InterPro" id="IPR011010">
    <property type="entry name" value="DNA_brk_join_enz"/>
</dbReference>
<feature type="domain" description="Tyr recombinase" evidence="4">
    <location>
        <begin position="175"/>
        <end position="384"/>
    </location>
</feature>
<dbReference type="SUPFAM" id="SSF56349">
    <property type="entry name" value="DNA breaking-rejoining enzymes"/>
    <property type="match status" value="1"/>
</dbReference>
<dbReference type="PANTHER" id="PTHR30349:SF64">
    <property type="entry name" value="PROPHAGE INTEGRASE INTD-RELATED"/>
    <property type="match status" value="1"/>
</dbReference>
<dbReference type="InterPro" id="IPR050090">
    <property type="entry name" value="Tyrosine_recombinase_XerCD"/>
</dbReference>
<comment type="caution">
    <text evidence="5">The sequence shown here is derived from an EMBL/GenBank/DDBJ whole genome shotgun (WGS) entry which is preliminary data.</text>
</comment>
<proteinExistence type="inferred from homology"/>